<dbReference type="AlphaFoldDB" id="A0A1F5GV87"/>
<gene>
    <name evidence="1" type="ORF">A3A48_02745</name>
</gene>
<evidence type="ECO:0000313" key="2">
    <source>
        <dbReference type="Proteomes" id="UP000178336"/>
    </source>
</evidence>
<proteinExistence type="predicted"/>
<dbReference type="EMBL" id="MFBN01000013">
    <property type="protein sequence ID" value="OGD95677.1"/>
    <property type="molecule type" value="Genomic_DNA"/>
</dbReference>
<comment type="caution">
    <text evidence="1">The sequence shown here is derived from an EMBL/GenBank/DDBJ whole genome shotgun (WGS) entry which is preliminary data.</text>
</comment>
<name>A0A1F5GV87_9BACT</name>
<reference evidence="1 2" key="1">
    <citation type="journal article" date="2016" name="Nat. Commun.">
        <title>Thousands of microbial genomes shed light on interconnected biogeochemical processes in an aquifer system.</title>
        <authorList>
            <person name="Anantharaman K."/>
            <person name="Brown C.T."/>
            <person name="Hug L.A."/>
            <person name="Sharon I."/>
            <person name="Castelle C.J."/>
            <person name="Probst A.J."/>
            <person name="Thomas B.C."/>
            <person name="Singh A."/>
            <person name="Wilkins M.J."/>
            <person name="Karaoz U."/>
            <person name="Brodie E.L."/>
            <person name="Williams K.H."/>
            <person name="Hubbard S.S."/>
            <person name="Banfield J.F."/>
        </authorList>
    </citation>
    <scope>NUCLEOTIDE SEQUENCE [LARGE SCALE GENOMIC DNA]</scope>
</reference>
<protein>
    <submittedName>
        <fullName evidence="1">Uncharacterized protein</fullName>
    </submittedName>
</protein>
<accession>A0A1F5GV87</accession>
<evidence type="ECO:0000313" key="1">
    <source>
        <dbReference type="EMBL" id="OGD95677.1"/>
    </source>
</evidence>
<organism evidence="1 2">
    <name type="scientific">Candidatus Curtissbacteria bacterium RIFCSPLOWO2_01_FULL_37_9</name>
    <dbReference type="NCBI Taxonomy" id="1797724"/>
    <lineage>
        <taxon>Bacteria</taxon>
        <taxon>Candidatus Curtissiibacteriota</taxon>
    </lineage>
</organism>
<dbReference type="STRING" id="1797724.A3A48_02745"/>
<dbReference type="Proteomes" id="UP000178336">
    <property type="component" value="Unassembled WGS sequence"/>
</dbReference>
<sequence>MAEAGKDAGQQTDEFTDAIAKYHDSLEELDRLRSQKLRRTLSQISLFFHDRLSKEASAESSLSNKETRIFELLKQEAGYYPLSDIAYKLYRSYKDYKEGEEPKIKGHFVFGFSWTDEKTGRKFHPEFAMDNIRVVKTEKDKPEIEVIPGEEPILHLPEGFTIPISLADLNRPGTYDFMKPSYGLWKPQVSDEVRKITVPWDREGFFTRNPSKVEPFENTTFIQD</sequence>